<protein>
    <submittedName>
        <fullName evidence="6">Cysteine dioxygenase</fullName>
        <ecNumber evidence="6">1.13.11.20</ecNumber>
    </submittedName>
</protein>
<dbReference type="InterPro" id="IPR010300">
    <property type="entry name" value="CDO_1"/>
</dbReference>
<gene>
    <name evidence="6" type="ORF">MGWOODY_Mmi704</name>
</gene>
<evidence type="ECO:0000313" key="6">
    <source>
        <dbReference type="EMBL" id="CUV09208.1"/>
    </source>
</evidence>
<dbReference type="InterPro" id="IPR011051">
    <property type="entry name" value="RmlC_Cupin_sf"/>
</dbReference>
<evidence type="ECO:0000256" key="3">
    <source>
        <dbReference type="ARBA" id="ARBA00022964"/>
    </source>
</evidence>
<dbReference type="GO" id="GO:0017172">
    <property type="term" value="F:cysteine dioxygenase activity"/>
    <property type="evidence" value="ECO:0007669"/>
    <property type="project" value="UniProtKB-EC"/>
</dbReference>
<dbReference type="PANTHER" id="PTHR12918">
    <property type="entry name" value="CYSTEINE DIOXYGENASE"/>
    <property type="match status" value="1"/>
</dbReference>
<dbReference type="EC" id="1.13.11.20" evidence="6"/>
<keyword evidence="2" id="KW-0479">Metal-binding</keyword>
<keyword evidence="5" id="KW-0408">Iron</keyword>
<dbReference type="Gene3D" id="2.60.120.10">
    <property type="entry name" value="Jelly Rolls"/>
    <property type="match status" value="1"/>
</dbReference>
<evidence type="ECO:0000256" key="1">
    <source>
        <dbReference type="ARBA" id="ARBA00006622"/>
    </source>
</evidence>
<dbReference type="Pfam" id="PF05995">
    <property type="entry name" value="CDO_I"/>
    <property type="match status" value="1"/>
</dbReference>
<name>A0A160VF60_9ZZZZ</name>
<dbReference type="EMBL" id="FAXC01000201">
    <property type="protein sequence ID" value="CUV09208.1"/>
    <property type="molecule type" value="Genomic_DNA"/>
</dbReference>
<dbReference type="GO" id="GO:0008198">
    <property type="term" value="F:ferrous iron binding"/>
    <property type="evidence" value="ECO:0007669"/>
    <property type="project" value="TreeGrafter"/>
</dbReference>
<evidence type="ECO:0000256" key="5">
    <source>
        <dbReference type="ARBA" id="ARBA00023004"/>
    </source>
</evidence>
<dbReference type="PANTHER" id="PTHR12918:SF1">
    <property type="entry name" value="CYSTEINE DIOXYGENASE TYPE 1"/>
    <property type="match status" value="1"/>
</dbReference>
<sequence>MESLIKKMKMFAERNFPVEEVSSYLIDLDIPQKQLEKYCHFNNGFYTRNLVHKEQNFEILVVCWPAEQAAPIHGHEGEKCWARVQSGTLQICNYQQKSLNPLLLKRVEKVLGGPNYLDGPADIHSVENLSSDYAISLHIYAKPFDSCDVYNLKDNKIDRLKMQYYSKFGYLC</sequence>
<proteinExistence type="inferred from homology"/>
<keyword evidence="3 6" id="KW-0223">Dioxygenase</keyword>
<dbReference type="AlphaFoldDB" id="A0A160VF60"/>
<dbReference type="SUPFAM" id="SSF51182">
    <property type="entry name" value="RmlC-like cupins"/>
    <property type="match status" value="1"/>
</dbReference>
<dbReference type="GO" id="GO:0019448">
    <property type="term" value="P:L-cysteine catabolic process"/>
    <property type="evidence" value="ECO:0007669"/>
    <property type="project" value="TreeGrafter"/>
</dbReference>
<evidence type="ECO:0000256" key="4">
    <source>
        <dbReference type="ARBA" id="ARBA00023002"/>
    </source>
</evidence>
<keyword evidence="4 6" id="KW-0560">Oxidoreductase</keyword>
<organism evidence="6">
    <name type="scientific">hydrothermal vent metagenome</name>
    <dbReference type="NCBI Taxonomy" id="652676"/>
    <lineage>
        <taxon>unclassified sequences</taxon>
        <taxon>metagenomes</taxon>
        <taxon>ecological metagenomes</taxon>
    </lineage>
</organism>
<reference evidence="6" key="1">
    <citation type="submission" date="2015-10" db="EMBL/GenBank/DDBJ databases">
        <authorList>
            <person name="Gilbert D.G."/>
        </authorList>
    </citation>
    <scope>NUCLEOTIDE SEQUENCE</scope>
</reference>
<dbReference type="CDD" id="cd10548">
    <property type="entry name" value="cupin_CDO"/>
    <property type="match status" value="1"/>
</dbReference>
<dbReference type="InterPro" id="IPR014710">
    <property type="entry name" value="RmlC-like_jellyroll"/>
</dbReference>
<accession>A0A160VF60</accession>
<evidence type="ECO:0000256" key="2">
    <source>
        <dbReference type="ARBA" id="ARBA00022723"/>
    </source>
</evidence>
<comment type="similarity">
    <text evidence="1">Belongs to the cysteine dioxygenase family.</text>
</comment>